<proteinExistence type="inferred from homology"/>
<organism evidence="9 11">
    <name type="scientific">Yarrowia lipolytica</name>
    <name type="common">Candida lipolytica</name>
    <dbReference type="NCBI Taxonomy" id="4952"/>
    <lineage>
        <taxon>Eukaryota</taxon>
        <taxon>Fungi</taxon>
        <taxon>Dikarya</taxon>
        <taxon>Ascomycota</taxon>
        <taxon>Saccharomycotina</taxon>
        <taxon>Dipodascomycetes</taxon>
        <taxon>Dipodascales</taxon>
        <taxon>Dipodascales incertae sedis</taxon>
        <taxon>Yarrowia</taxon>
    </lineage>
</organism>
<comment type="subunit">
    <text evidence="8">F-type ATPases have 2 components, CF(1) - the catalytic core - and CF(0) - the membrane proton channel. In yeast, the dimeric form of ATP synthase consists of 17 polypeptides: alpha, beta, gamma, delta, epsilon, 4 (B), 5 (OSCP), 6 (A), 8, 9 (C), d, E (Tim11), f, g, h, i/j and k.</text>
</comment>
<dbReference type="VEuPathDB" id="FungiDB:YALI1_F26967g"/>
<sequence length="232" mass="25552">MSLRIAARLAARPAAMPFARVGALSARHYSNQVDPKVKATSILDSIPGNNVLSKTGVLATGVLGSIYAISNELYIVNDESIVLGVFAAFVVVVAKLGGPGYTSWADGYIENMRNILNTTRDKHTDAVKERIGDVSKLKDVVKTTQDLFAVSKDTVKLEAEVFETKQQVVLAAEAKSVLDSWVRYENSVRQREQKLLTETVISKIEKDLKDPKFQQKILQQSVEDIEKLFAKA</sequence>
<gene>
    <name evidence="10" type="ORF">B0I71DRAFT_132767</name>
    <name evidence="9" type="ORF">YALI1_F26967g</name>
</gene>
<keyword evidence="6 8" id="KW-0496">Mitochondrion</keyword>
<evidence type="ECO:0000313" key="11">
    <source>
        <dbReference type="Proteomes" id="UP000182444"/>
    </source>
</evidence>
<dbReference type="GO" id="GO:0005743">
    <property type="term" value="C:mitochondrial inner membrane"/>
    <property type="evidence" value="ECO:0007669"/>
    <property type="project" value="UniProtKB-SubCell"/>
</dbReference>
<dbReference type="Proteomes" id="UP000182444">
    <property type="component" value="Chromosome 1F"/>
</dbReference>
<reference evidence="9 11" key="1">
    <citation type="journal article" date="2016" name="PLoS ONE">
        <title>Sequence Assembly of Yarrowia lipolytica Strain W29/CLIB89 Shows Transposable Element Diversity.</title>
        <authorList>
            <person name="Magnan C."/>
            <person name="Yu J."/>
            <person name="Chang I."/>
            <person name="Jahn E."/>
            <person name="Kanomata Y."/>
            <person name="Wu J."/>
            <person name="Zeller M."/>
            <person name="Oakes M."/>
            <person name="Baldi P."/>
            <person name="Sandmeyer S."/>
        </authorList>
    </citation>
    <scope>NUCLEOTIDE SEQUENCE [LARGE SCALE GENOMIC DNA]</scope>
    <source>
        <strain evidence="9">CLIB89</strain>
        <strain evidence="11">CLIB89(W29)</strain>
    </source>
</reference>
<comment type="similarity">
    <text evidence="8">Belongs to the eukaryotic ATPase B chain family.</text>
</comment>
<keyword evidence="3 8" id="KW-0375">Hydrogen ion transport</keyword>
<dbReference type="VEuPathDB" id="FungiDB:YALI0_F20306g"/>
<dbReference type="Proteomes" id="UP000256601">
    <property type="component" value="Unassembled WGS sequence"/>
</dbReference>
<evidence type="ECO:0000256" key="1">
    <source>
        <dbReference type="ARBA" id="ARBA00022448"/>
    </source>
</evidence>
<dbReference type="GO" id="GO:0046933">
    <property type="term" value="F:proton-transporting ATP synthase activity, rotational mechanism"/>
    <property type="evidence" value="ECO:0007669"/>
    <property type="project" value="TreeGrafter"/>
</dbReference>
<dbReference type="OrthoDB" id="67388at2759"/>
<evidence type="ECO:0000256" key="7">
    <source>
        <dbReference type="ARBA" id="ARBA00023136"/>
    </source>
</evidence>
<dbReference type="SUPFAM" id="SSF161060">
    <property type="entry name" value="ATP synthase B chain-like"/>
    <property type="match status" value="1"/>
</dbReference>
<reference evidence="10 12" key="2">
    <citation type="submission" date="2018-07" db="EMBL/GenBank/DDBJ databases">
        <title>Draft Genome Assemblies for Five Robust Yarrowia lipolytica Strains Exhibiting High Lipid Production and Pentose Sugar Utilization and Sugar Alcohol Secretion from Undetoxified Lignocellulosic Biomass Hydrolysates.</title>
        <authorList>
            <consortium name="DOE Joint Genome Institute"/>
            <person name="Walker C."/>
            <person name="Ryu S."/>
            <person name="Na H."/>
            <person name="Zane M."/>
            <person name="LaButti K."/>
            <person name="Lipzen A."/>
            <person name="Haridas S."/>
            <person name="Barry K."/>
            <person name="Grigoriev I.V."/>
            <person name="Quarterman J."/>
            <person name="Slininger P."/>
            <person name="Dien B."/>
            <person name="Trinh C.T."/>
        </authorList>
    </citation>
    <scope>NUCLEOTIDE SEQUENCE [LARGE SCALE GENOMIC DNA]</scope>
    <source>
        <strain evidence="10 12">YB392</strain>
    </source>
</reference>
<dbReference type="InterPro" id="IPR008688">
    <property type="entry name" value="ATP_synth_Bsub_B/MI25"/>
</dbReference>
<dbReference type="PANTHER" id="PTHR12733:SF3">
    <property type="entry name" value="ATP SYNTHASE F(0) COMPLEX SUBUNIT B1, MITOCHONDRIAL"/>
    <property type="match status" value="1"/>
</dbReference>
<dbReference type="eggNOG" id="KOG3976">
    <property type="taxonomic scope" value="Eukaryota"/>
</dbReference>
<evidence type="ECO:0000313" key="12">
    <source>
        <dbReference type="Proteomes" id="UP000256601"/>
    </source>
</evidence>
<evidence type="ECO:0000256" key="2">
    <source>
        <dbReference type="ARBA" id="ARBA00022547"/>
    </source>
</evidence>
<dbReference type="EMBL" id="CP017558">
    <property type="protein sequence ID" value="AOW07463.1"/>
    <property type="molecule type" value="Genomic_DNA"/>
</dbReference>
<dbReference type="GO" id="GO:0045259">
    <property type="term" value="C:proton-transporting ATP synthase complex"/>
    <property type="evidence" value="ECO:0007669"/>
    <property type="project" value="UniProtKB-KW"/>
</dbReference>
<keyword evidence="7 8" id="KW-0472">Membrane</keyword>
<keyword evidence="1 8" id="KW-0813">Transport</keyword>
<dbReference type="AlphaFoldDB" id="A0A1H6PP25"/>
<evidence type="ECO:0000256" key="5">
    <source>
        <dbReference type="ARBA" id="ARBA00023065"/>
    </source>
</evidence>
<dbReference type="InterPro" id="IPR013837">
    <property type="entry name" value="ATP_synth_F0_suB"/>
</dbReference>
<comment type="function">
    <text evidence="8">Subunit b, of the mitochondrial membrane ATP synthase complex (F(1)F(0) ATP synthase or Complex V) that produces ATP from ADP in the presence of a proton gradient across the membrane which is generated by electron transport complexes of the respiratory chain. ATP synthase complex consist of a soluble F(1) head domain - the catalytic core - and a membrane F(1) domain - the membrane proton channel. These two domains are linked by a central stalk rotating inside the F(1) region and a stationary peripheral stalk. During catalysis, ATP synthesis in the catalytic domain of F(1) is coupled via a rotary mechanism of the central stalk subunits to proton translocation. In vivo, can only synthesize ATP although its ATP hydrolase activity can be activated artificially in vitro. Part of the complex F(0) domain. Part of the complex F(0) domain and the peripheric stalk, which acts as a stator to hold the catalytic alpha(3)beta(3) subcomplex and subunit a/ATP6 static relative to the rotary elements.</text>
</comment>
<evidence type="ECO:0000256" key="8">
    <source>
        <dbReference type="RuleBase" id="RU368017"/>
    </source>
</evidence>
<accession>A0A1H6PP25</accession>
<evidence type="ECO:0000256" key="6">
    <source>
        <dbReference type="ARBA" id="ARBA00023128"/>
    </source>
</evidence>
<evidence type="ECO:0000256" key="3">
    <source>
        <dbReference type="ARBA" id="ARBA00022781"/>
    </source>
</evidence>
<dbReference type="Pfam" id="PF05405">
    <property type="entry name" value="Mt_ATP-synt_B"/>
    <property type="match status" value="1"/>
</dbReference>
<keyword evidence="2 8" id="KW-0138">CF(0)</keyword>
<dbReference type="Gene3D" id="1.20.5.2210">
    <property type="match status" value="1"/>
</dbReference>
<dbReference type="PANTHER" id="PTHR12733">
    <property type="entry name" value="MITOCHONDRIAL ATP SYNTHASE B CHAIN"/>
    <property type="match status" value="1"/>
</dbReference>
<comment type="subcellular location">
    <subcellularLocation>
        <location evidence="8">Mitochondrion</location>
    </subcellularLocation>
    <subcellularLocation>
        <location evidence="8">Mitochondrion inner membrane</location>
    </subcellularLocation>
</comment>
<evidence type="ECO:0000313" key="9">
    <source>
        <dbReference type="EMBL" id="AOW07463.1"/>
    </source>
</evidence>
<dbReference type="EMBL" id="KZ859005">
    <property type="protein sequence ID" value="RDW25368.1"/>
    <property type="molecule type" value="Genomic_DNA"/>
</dbReference>
<keyword evidence="5 8" id="KW-0406">Ion transport</keyword>
<evidence type="ECO:0000256" key="4">
    <source>
        <dbReference type="ARBA" id="ARBA00022792"/>
    </source>
</evidence>
<dbReference type="KEGG" id="yli:2907796"/>
<name>A0A1H6PP25_YARLL</name>
<keyword evidence="4 8" id="KW-0999">Mitochondrion inner membrane</keyword>
<evidence type="ECO:0000313" key="10">
    <source>
        <dbReference type="EMBL" id="RDW25368.1"/>
    </source>
</evidence>
<dbReference type="FunFam" id="1.20.5.2210:FF:000002">
    <property type="entry name" value="ATP synthase subunit 4 mitochondrial"/>
    <property type="match status" value="1"/>
</dbReference>
<protein>
    <recommendedName>
        <fullName evidence="8">ATP synthase subunit 4</fullName>
    </recommendedName>
</protein>